<dbReference type="Pfam" id="PF00441">
    <property type="entry name" value="Acyl-CoA_dh_1"/>
    <property type="match status" value="1"/>
</dbReference>
<dbReference type="Proteomes" id="UP000662200">
    <property type="component" value="Unassembled WGS sequence"/>
</dbReference>
<evidence type="ECO:0000256" key="11">
    <source>
        <dbReference type="ARBA" id="ARBA00023002"/>
    </source>
</evidence>
<dbReference type="FunFam" id="1.20.140.10:FF:000016">
    <property type="entry name" value="Acyl-CoA dehydrogenase FadE5"/>
    <property type="match status" value="1"/>
</dbReference>
<comment type="pathway">
    <text evidence="2">Lipid metabolism; fatty acid metabolism.</text>
</comment>
<comment type="cofactor">
    <cofactor evidence="1 27">
        <name>FAD</name>
        <dbReference type="ChEBI" id="CHEBI:57692"/>
    </cofactor>
</comment>
<feature type="domain" description="Acetyl-CoA dehydrogenase-like C-terminal" evidence="30">
    <location>
        <begin position="479"/>
        <end position="612"/>
    </location>
</feature>
<evidence type="ECO:0000256" key="6">
    <source>
        <dbReference type="ARBA" id="ARBA00012040"/>
    </source>
</evidence>
<evidence type="ECO:0000256" key="16">
    <source>
        <dbReference type="ARBA" id="ARBA00050315"/>
    </source>
</evidence>
<evidence type="ECO:0000256" key="13">
    <source>
        <dbReference type="ARBA" id="ARBA00047882"/>
    </source>
</evidence>
<evidence type="ECO:0000259" key="29">
    <source>
        <dbReference type="Pfam" id="PF02770"/>
    </source>
</evidence>
<comment type="catalytic activity">
    <reaction evidence="17">
        <text>dodecanoyl-CoA + oxidized [electron-transfer flavoprotein] + H(+) = (2E)-dodecenoyl-CoA + reduced [electron-transfer flavoprotein]</text>
        <dbReference type="Rhea" id="RHEA:47296"/>
        <dbReference type="Rhea" id="RHEA-COMP:10685"/>
        <dbReference type="Rhea" id="RHEA-COMP:10686"/>
        <dbReference type="ChEBI" id="CHEBI:15378"/>
        <dbReference type="ChEBI" id="CHEBI:57330"/>
        <dbReference type="ChEBI" id="CHEBI:57375"/>
        <dbReference type="ChEBI" id="CHEBI:57692"/>
        <dbReference type="ChEBI" id="CHEBI:58307"/>
    </reaction>
</comment>
<keyword evidence="10" id="KW-0276">Fatty acid metabolism</keyword>
<evidence type="ECO:0000256" key="15">
    <source>
        <dbReference type="ARBA" id="ARBA00049247"/>
    </source>
</evidence>
<dbReference type="Pfam" id="PF12806">
    <property type="entry name" value="Acyl-CoA_dh_C"/>
    <property type="match status" value="1"/>
</dbReference>
<gene>
    <name evidence="31" type="ORF">GCM10010124_29860</name>
</gene>
<evidence type="ECO:0000259" key="28">
    <source>
        <dbReference type="Pfam" id="PF00441"/>
    </source>
</evidence>
<dbReference type="Gene3D" id="1.20.140.10">
    <property type="entry name" value="Butyryl-CoA Dehydrogenase, subunit A, domain 3"/>
    <property type="match status" value="1"/>
</dbReference>
<evidence type="ECO:0000256" key="4">
    <source>
        <dbReference type="ARBA" id="ARBA00011738"/>
    </source>
</evidence>
<keyword evidence="11 27" id="KW-0560">Oxidoreductase</keyword>
<reference evidence="31" key="1">
    <citation type="journal article" date="2014" name="Int. J. Syst. Evol. Microbiol.">
        <title>Complete genome sequence of Corynebacterium casei LMG S-19264T (=DSM 44701T), isolated from a smear-ripened cheese.</title>
        <authorList>
            <consortium name="US DOE Joint Genome Institute (JGI-PGF)"/>
            <person name="Walter F."/>
            <person name="Albersmeier A."/>
            <person name="Kalinowski J."/>
            <person name="Ruckert C."/>
        </authorList>
    </citation>
    <scope>NUCLEOTIDE SEQUENCE</scope>
    <source>
        <strain evidence="31">JCM 3091</strain>
    </source>
</reference>
<evidence type="ECO:0000256" key="10">
    <source>
        <dbReference type="ARBA" id="ARBA00022832"/>
    </source>
</evidence>
<dbReference type="Gene3D" id="2.40.110.20">
    <property type="match status" value="1"/>
</dbReference>
<dbReference type="InterPro" id="IPR052166">
    <property type="entry name" value="Diverse_Acyl-CoA_DH"/>
</dbReference>
<evidence type="ECO:0000259" key="30">
    <source>
        <dbReference type="Pfam" id="PF12806"/>
    </source>
</evidence>
<evidence type="ECO:0000256" key="12">
    <source>
        <dbReference type="ARBA" id="ARBA00023098"/>
    </source>
</evidence>
<dbReference type="GO" id="GO:0005886">
    <property type="term" value="C:plasma membrane"/>
    <property type="evidence" value="ECO:0007669"/>
    <property type="project" value="TreeGrafter"/>
</dbReference>
<evidence type="ECO:0000256" key="26">
    <source>
        <dbReference type="ARBA" id="ARBA00077336"/>
    </source>
</evidence>
<dbReference type="EC" id="1.3.8.8" evidence="6"/>
<evidence type="ECO:0000256" key="2">
    <source>
        <dbReference type="ARBA" id="ARBA00004872"/>
    </source>
</evidence>
<dbReference type="InterPro" id="IPR006091">
    <property type="entry name" value="Acyl-CoA_Oxase/DH_mid-dom"/>
</dbReference>
<comment type="subunit">
    <text evidence="4">Homodimer.</text>
</comment>
<evidence type="ECO:0000256" key="18">
    <source>
        <dbReference type="ARBA" id="ARBA00050695"/>
    </source>
</evidence>
<feature type="domain" description="Acyl-CoA dehydrogenase/oxidase C-terminal" evidence="28">
    <location>
        <begin position="290"/>
        <end position="459"/>
    </location>
</feature>
<reference evidence="31" key="2">
    <citation type="submission" date="2020-09" db="EMBL/GenBank/DDBJ databases">
        <authorList>
            <person name="Sun Q."/>
            <person name="Ohkuma M."/>
        </authorList>
    </citation>
    <scope>NUCLEOTIDE SEQUENCE</scope>
    <source>
        <strain evidence="31">JCM 3091</strain>
    </source>
</reference>
<dbReference type="PANTHER" id="PTHR42803">
    <property type="entry name" value="ACYL-COA DEHYDROGENASE"/>
    <property type="match status" value="1"/>
</dbReference>
<evidence type="ECO:0000256" key="9">
    <source>
        <dbReference type="ARBA" id="ARBA00022827"/>
    </source>
</evidence>
<accession>A0A8J3BNW3</accession>
<dbReference type="RefSeq" id="WP_189114935.1">
    <property type="nucleotide sequence ID" value="NZ_BMQC01000010.1"/>
</dbReference>
<dbReference type="GO" id="GO:0070991">
    <property type="term" value="F:medium-chain fatty acyl-CoA dehydrogenase activity"/>
    <property type="evidence" value="ECO:0007669"/>
    <property type="project" value="UniProtKB-EC"/>
</dbReference>
<dbReference type="InterPro" id="IPR009100">
    <property type="entry name" value="AcylCoA_DH/oxidase_NM_dom_sf"/>
</dbReference>
<comment type="catalytic activity">
    <reaction evidence="16">
        <text>a short-chain 2,3-saturated fatty acyl-CoA + oxidized [electron-transfer flavoprotein] + H(+) = a short-chain (2E)-enoyl-CoA + reduced [electron-transfer flavoprotein]</text>
        <dbReference type="Rhea" id="RHEA:47196"/>
        <dbReference type="Rhea" id="RHEA-COMP:10685"/>
        <dbReference type="Rhea" id="RHEA-COMP:10686"/>
        <dbReference type="ChEBI" id="CHEBI:15378"/>
        <dbReference type="ChEBI" id="CHEBI:57692"/>
        <dbReference type="ChEBI" id="CHEBI:58307"/>
        <dbReference type="ChEBI" id="CHEBI:87487"/>
        <dbReference type="ChEBI" id="CHEBI:87488"/>
        <dbReference type="EC" id="1.3.8.1"/>
    </reaction>
</comment>
<dbReference type="GO" id="GO:0004466">
    <property type="term" value="F:long-chain fatty acyl-CoA dehydrogenase activity"/>
    <property type="evidence" value="ECO:0007669"/>
    <property type="project" value="UniProtKB-EC"/>
</dbReference>
<dbReference type="PANTHER" id="PTHR42803:SF1">
    <property type="entry name" value="BROAD-SPECIFICITY LINEAR ACYL-COA DEHYDROGENASE FADE5"/>
    <property type="match status" value="1"/>
</dbReference>
<proteinExistence type="inferred from homology"/>
<evidence type="ECO:0000256" key="24">
    <source>
        <dbReference type="ARBA" id="ARBA00075470"/>
    </source>
</evidence>
<comment type="catalytic activity">
    <reaction evidence="13">
        <text>a medium-chain 2,3-saturated fatty acyl-CoA + oxidized [electron-transfer flavoprotein] + H(+) = a medium-chain (2E)-enoyl-CoA + reduced [electron-transfer flavoprotein]</text>
        <dbReference type="Rhea" id="RHEA:14477"/>
        <dbReference type="Rhea" id="RHEA-COMP:10685"/>
        <dbReference type="Rhea" id="RHEA-COMP:10686"/>
        <dbReference type="ChEBI" id="CHEBI:15378"/>
        <dbReference type="ChEBI" id="CHEBI:57692"/>
        <dbReference type="ChEBI" id="CHEBI:58307"/>
        <dbReference type="ChEBI" id="CHEBI:83723"/>
        <dbReference type="ChEBI" id="CHEBI:83726"/>
        <dbReference type="EC" id="1.3.8.7"/>
    </reaction>
</comment>
<keyword evidence="32" id="KW-1185">Reference proteome</keyword>
<evidence type="ECO:0000256" key="5">
    <source>
        <dbReference type="ARBA" id="ARBA00012033"/>
    </source>
</evidence>
<evidence type="ECO:0000256" key="27">
    <source>
        <dbReference type="RuleBase" id="RU362125"/>
    </source>
</evidence>
<comment type="catalytic activity">
    <reaction evidence="21">
        <text>oxidized [electron-transfer flavoprotein] + hexadecanoyl-CoA + H(+) = (2E)-hexadecenoyl-CoA + reduced [electron-transfer flavoprotein]</text>
        <dbReference type="Rhea" id="RHEA:43448"/>
        <dbReference type="Rhea" id="RHEA-COMP:10685"/>
        <dbReference type="Rhea" id="RHEA-COMP:10686"/>
        <dbReference type="ChEBI" id="CHEBI:15378"/>
        <dbReference type="ChEBI" id="CHEBI:57379"/>
        <dbReference type="ChEBI" id="CHEBI:57692"/>
        <dbReference type="ChEBI" id="CHEBI:58307"/>
        <dbReference type="ChEBI" id="CHEBI:61526"/>
    </reaction>
</comment>
<evidence type="ECO:0000313" key="32">
    <source>
        <dbReference type="Proteomes" id="UP000662200"/>
    </source>
</evidence>
<keyword evidence="12" id="KW-0443">Lipid metabolism</keyword>
<feature type="domain" description="Acyl-CoA oxidase/dehydrogenase middle" evidence="29">
    <location>
        <begin position="161"/>
        <end position="273"/>
    </location>
</feature>
<keyword evidence="8 27" id="KW-0285">Flavoprotein</keyword>
<evidence type="ECO:0000256" key="22">
    <source>
        <dbReference type="ARBA" id="ARBA00054301"/>
    </source>
</evidence>
<dbReference type="GO" id="GO:0016937">
    <property type="term" value="F:short-chain fatty acyl-CoA dehydrogenase activity"/>
    <property type="evidence" value="ECO:0007669"/>
    <property type="project" value="UniProtKB-EC"/>
</dbReference>
<dbReference type="FunFam" id="2.40.110.20:FF:000001">
    <property type="entry name" value="Acyl-CoA dehydrogenase AidB"/>
    <property type="match status" value="1"/>
</dbReference>
<evidence type="ECO:0000256" key="25">
    <source>
        <dbReference type="ARBA" id="ARBA00077090"/>
    </source>
</evidence>
<comment type="catalytic activity">
    <reaction evidence="20">
        <text>octadecanoyl-CoA + oxidized [electron-transfer flavoprotein] + H(+) = (2E)-octadecenoyl-CoA + reduced [electron-transfer flavoprotein]</text>
        <dbReference type="Rhea" id="RHEA:47240"/>
        <dbReference type="Rhea" id="RHEA-COMP:10685"/>
        <dbReference type="Rhea" id="RHEA-COMP:10686"/>
        <dbReference type="ChEBI" id="CHEBI:15378"/>
        <dbReference type="ChEBI" id="CHEBI:57394"/>
        <dbReference type="ChEBI" id="CHEBI:57692"/>
        <dbReference type="ChEBI" id="CHEBI:58307"/>
        <dbReference type="ChEBI" id="CHEBI:71412"/>
    </reaction>
</comment>
<comment type="function">
    <text evidence="22">Acyl-CoA dehydrogenase that exhibits broad specificity for linear acyl-CoA substrates, with a preference for long-chain substrates.</text>
</comment>
<comment type="catalytic activity">
    <reaction evidence="19">
        <text>decanoyl-CoA + oxidized [electron-transfer flavoprotein] + H(+) = (2E)-decenoyl-CoA + reduced [electron-transfer flavoprotein]</text>
        <dbReference type="Rhea" id="RHEA:48176"/>
        <dbReference type="Rhea" id="RHEA-COMP:10685"/>
        <dbReference type="Rhea" id="RHEA-COMP:10686"/>
        <dbReference type="ChEBI" id="CHEBI:15378"/>
        <dbReference type="ChEBI" id="CHEBI:57692"/>
        <dbReference type="ChEBI" id="CHEBI:58307"/>
        <dbReference type="ChEBI" id="CHEBI:61406"/>
        <dbReference type="ChEBI" id="CHEBI:61430"/>
    </reaction>
</comment>
<dbReference type="InterPro" id="IPR009075">
    <property type="entry name" value="AcylCo_DH/oxidase_C"/>
</dbReference>
<dbReference type="InterPro" id="IPR025878">
    <property type="entry name" value="Acyl-CoA_dh-like_C_dom"/>
</dbReference>
<dbReference type="Pfam" id="PF02770">
    <property type="entry name" value="Acyl-CoA_dh_M"/>
    <property type="match status" value="1"/>
</dbReference>
<evidence type="ECO:0000256" key="3">
    <source>
        <dbReference type="ARBA" id="ARBA00009347"/>
    </source>
</evidence>
<comment type="catalytic activity">
    <reaction evidence="15">
        <text>a long-chain 2,3-saturated fatty acyl-CoA + oxidized [electron-transfer flavoprotein] + H(+) = a long-chain (2E)-enoyl-CoA + reduced [electron-transfer flavoprotein]</text>
        <dbReference type="Rhea" id="RHEA:17721"/>
        <dbReference type="Rhea" id="RHEA-COMP:10685"/>
        <dbReference type="Rhea" id="RHEA-COMP:10686"/>
        <dbReference type="ChEBI" id="CHEBI:15378"/>
        <dbReference type="ChEBI" id="CHEBI:57692"/>
        <dbReference type="ChEBI" id="CHEBI:58307"/>
        <dbReference type="ChEBI" id="CHEBI:83721"/>
        <dbReference type="ChEBI" id="CHEBI:83727"/>
        <dbReference type="EC" id="1.3.8.8"/>
    </reaction>
</comment>
<evidence type="ECO:0000256" key="20">
    <source>
        <dbReference type="ARBA" id="ARBA00050877"/>
    </source>
</evidence>
<evidence type="ECO:0000256" key="17">
    <source>
        <dbReference type="ARBA" id="ARBA00050336"/>
    </source>
</evidence>
<dbReference type="SUPFAM" id="SSF56645">
    <property type="entry name" value="Acyl-CoA dehydrogenase NM domain-like"/>
    <property type="match status" value="1"/>
</dbReference>
<evidence type="ECO:0000256" key="21">
    <source>
        <dbReference type="ARBA" id="ARBA00052387"/>
    </source>
</evidence>
<comment type="catalytic activity">
    <reaction evidence="18">
        <text>butanoyl-CoA + oxidized [electron-transfer flavoprotein] + H(+) = (2E)-butenoyl-CoA + reduced [electron-transfer flavoprotein]</text>
        <dbReference type="Rhea" id="RHEA:24004"/>
        <dbReference type="Rhea" id="RHEA-COMP:10685"/>
        <dbReference type="Rhea" id="RHEA-COMP:10686"/>
        <dbReference type="ChEBI" id="CHEBI:15378"/>
        <dbReference type="ChEBI" id="CHEBI:57332"/>
        <dbReference type="ChEBI" id="CHEBI:57371"/>
        <dbReference type="ChEBI" id="CHEBI:57692"/>
        <dbReference type="ChEBI" id="CHEBI:58307"/>
    </reaction>
</comment>
<comment type="catalytic activity">
    <reaction evidence="14">
        <text>hexanoyl-CoA + oxidized [electron-transfer flavoprotein] + H(+) = (2E)-hexenoyl-CoA + reduced [electron-transfer flavoprotein]</text>
        <dbReference type="Rhea" id="RHEA:43464"/>
        <dbReference type="Rhea" id="RHEA-COMP:10685"/>
        <dbReference type="Rhea" id="RHEA-COMP:10686"/>
        <dbReference type="ChEBI" id="CHEBI:15378"/>
        <dbReference type="ChEBI" id="CHEBI:57692"/>
        <dbReference type="ChEBI" id="CHEBI:58307"/>
        <dbReference type="ChEBI" id="CHEBI:62077"/>
        <dbReference type="ChEBI" id="CHEBI:62620"/>
    </reaction>
</comment>
<comment type="caution">
    <text evidence="31">The sequence shown here is derived from an EMBL/GenBank/DDBJ whole genome shotgun (WGS) entry which is preliminary data.</text>
</comment>
<evidence type="ECO:0000256" key="14">
    <source>
        <dbReference type="ARBA" id="ARBA00048375"/>
    </source>
</evidence>
<dbReference type="GO" id="GO:0006631">
    <property type="term" value="P:fatty acid metabolic process"/>
    <property type="evidence" value="ECO:0007669"/>
    <property type="project" value="UniProtKB-KW"/>
</dbReference>
<organism evidence="31 32">
    <name type="scientific">Pilimelia terevasa</name>
    <dbReference type="NCBI Taxonomy" id="53372"/>
    <lineage>
        <taxon>Bacteria</taxon>
        <taxon>Bacillati</taxon>
        <taxon>Actinomycetota</taxon>
        <taxon>Actinomycetes</taxon>
        <taxon>Micromonosporales</taxon>
        <taxon>Micromonosporaceae</taxon>
        <taxon>Pilimelia</taxon>
    </lineage>
</organism>
<comment type="similarity">
    <text evidence="3 27">Belongs to the acyl-CoA dehydrogenase family.</text>
</comment>
<sequence length="617" mass="66525">MSHYRSNLRDLQFNLFEVLGDAAYGTGPYADIDAGTARDVLAEVDRLAREDLAPSFAEADRHPPVFDPATHTAPLPAAFKSAYHAYMDAEFWRLHLSPELGGTLAPRTLQWAVAELVLGANPAVWMYASGPSFAQVLHEEGTDEQRRWARLFLDRGWGSTMVLTEPDAGSDVGAGRTRAVPQADGSWHLEGVKRFITSGEHDLTDNIVHYVLARPVGVEGAGGPGTKGLSLFVVPKYHFDPETGALGARNGVYATNVEHKMGIKVSNTCELTFGEQGVPAVGWLLGDVHDGIRQMFRIIENARMLVGTKAMATLSTGYLNALDYARARVQGADLTRAADKTAPRVPIIRHPDVRRSLLLQKSYAEGLRALVLYTAQWQDAVALAEAAGDARAARRAARVNDLLLPLVKGCGSERAYELLGHESLQTFGGSGFLQDYPIEQYVRDAKIDTLYEGTTAIQSLDFLFRKIVKDGGRALLTVAGEIQAFLAAEAGNGRLKDVRLRLGDALAALQGMAETLTGWLGEAEEGDAAALYLVGLHSRRFLLAAGDVVVGWLLARQAEVALAALSAGCAPADVAFYEGKVAAARFFAGEVLPRLAADSRVMELAVADPMELSDDAF</sequence>
<evidence type="ECO:0000256" key="1">
    <source>
        <dbReference type="ARBA" id="ARBA00001974"/>
    </source>
</evidence>
<protein>
    <recommendedName>
        <fullName evidence="23">Broad-specificity linear acyl-CoA dehydrogenase FadE5</fullName>
        <ecNumber evidence="7">1.3.8.1</ecNumber>
        <ecNumber evidence="5">1.3.8.7</ecNumber>
        <ecNumber evidence="6">1.3.8.8</ecNumber>
    </recommendedName>
    <alternativeName>
        <fullName evidence="25">Long-chain-acyl-CoA dehydrogenase</fullName>
    </alternativeName>
    <alternativeName>
        <fullName evidence="26">Medium-chain-acyl-CoA dehydrogenase</fullName>
    </alternativeName>
    <alternativeName>
        <fullName evidence="24">Short-chain-acyl-CoA dehydrogenase</fullName>
    </alternativeName>
</protein>
<evidence type="ECO:0000256" key="7">
    <source>
        <dbReference type="ARBA" id="ARBA00012046"/>
    </source>
</evidence>
<dbReference type="EMBL" id="BMQC01000010">
    <property type="protein sequence ID" value="GGK35198.1"/>
    <property type="molecule type" value="Genomic_DNA"/>
</dbReference>
<name>A0A8J3BNW3_9ACTN</name>
<evidence type="ECO:0000256" key="8">
    <source>
        <dbReference type="ARBA" id="ARBA00022630"/>
    </source>
</evidence>
<keyword evidence="9 27" id="KW-0274">FAD</keyword>
<dbReference type="EC" id="1.3.8.7" evidence="5"/>
<evidence type="ECO:0000313" key="31">
    <source>
        <dbReference type="EMBL" id="GGK35198.1"/>
    </source>
</evidence>
<evidence type="ECO:0000256" key="19">
    <source>
        <dbReference type="ARBA" id="ARBA00050703"/>
    </source>
</evidence>
<dbReference type="InterPro" id="IPR036250">
    <property type="entry name" value="AcylCo_DH-like_C"/>
</dbReference>
<dbReference type="EC" id="1.3.8.1" evidence="7"/>
<dbReference type="SUPFAM" id="SSF47203">
    <property type="entry name" value="Acyl-CoA dehydrogenase C-terminal domain-like"/>
    <property type="match status" value="1"/>
</dbReference>
<dbReference type="AlphaFoldDB" id="A0A8J3BNW3"/>
<evidence type="ECO:0000256" key="23">
    <source>
        <dbReference type="ARBA" id="ARBA00069359"/>
    </source>
</evidence>